<comment type="caution">
    <text evidence="4">The sequence shown here is derived from an EMBL/GenBank/DDBJ whole genome shotgun (WGS) entry which is preliminary data.</text>
</comment>
<dbReference type="AlphaFoldDB" id="A0A1Y1RZY6"/>
<dbReference type="SUPFAM" id="SSF64438">
    <property type="entry name" value="CNF1/YfiH-like putative cysteine hydrolases"/>
    <property type="match status" value="1"/>
</dbReference>
<organism evidence="4 5">
    <name type="scientific">Marispirochaeta aestuarii</name>
    <dbReference type="NCBI Taxonomy" id="1963862"/>
    <lineage>
        <taxon>Bacteria</taxon>
        <taxon>Pseudomonadati</taxon>
        <taxon>Spirochaetota</taxon>
        <taxon>Spirochaetia</taxon>
        <taxon>Spirochaetales</taxon>
        <taxon>Spirochaetaceae</taxon>
        <taxon>Marispirochaeta</taxon>
    </lineage>
</organism>
<evidence type="ECO:0000256" key="1">
    <source>
        <dbReference type="ARBA" id="ARBA00022500"/>
    </source>
</evidence>
<evidence type="ECO:0000256" key="2">
    <source>
        <dbReference type="ARBA" id="ARBA00022801"/>
    </source>
</evidence>
<evidence type="ECO:0000313" key="4">
    <source>
        <dbReference type="EMBL" id="ORC36503.1"/>
    </source>
</evidence>
<dbReference type="GO" id="GO:0050568">
    <property type="term" value="F:protein-glutamine glutaminase activity"/>
    <property type="evidence" value="ECO:0007669"/>
    <property type="project" value="UniProtKB-UniRule"/>
</dbReference>
<dbReference type="PANTHER" id="PTHR35147">
    <property type="entry name" value="CHEMORECEPTOR GLUTAMINE DEAMIDASE CHED-RELATED"/>
    <property type="match status" value="1"/>
</dbReference>
<dbReference type="HAMAP" id="MF_01440">
    <property type="entry name" value="CheD"/>
    <property type="match status" value="1"/>
</dbReference>
<gene>
    <name evidence="3" type="primary">cheD</name>
    <name evidence="4" type="ORF">B4O97_05360</name>
</gene>
<dbReference type="Pfam" id="PF03975">
    <property type="entry name" value="CheD"/>
    <property type="match status" value="1"/>
</dbReference>
<keyword evidence="1 3" id="KW-0145">Chemotaxis</keyword>
<sequence>MRTDVGIGDFHASGNPGELIKTYALGSCVAVLMYDKVRRIAGMIHVALPESRVNAEKAETRPGYFADTGIPALLKAFSAAGGDQRKAQIKIAGGASILDENRTFDIGRRNVIAIKRALWKYGLGVIAEDVGGKISRTVSIEVDTGTIVIHNAKNSWTI</sequence>
<dbReference type="InterPro" id="IPR011324">
    <property type="entry name" value="Cytotoxic_necrot_fac-like_cat"/>
</dbReference>
<dbReference type="RefSeq" id="WP_083048991.1">
    <property type="nucleotide sequence ID" value="NZ_CAXXQO010000004.1"/>
</dbReference>
<keyword evidence="2 3" id="KW-0378">Hydrolase</keyword>
<dbReference type="OrthoDB" id="9807202at2"/>
<comment type="catalytic activity">
    <reaction evidence="3">
        <text>L-glutaminyl-[protein] + H2O = L-glutamyl-[protein] + NH4(+)</text>
        <dbReference type="Rhea" id="RHEA:16441"/>
        <dbReference type="Rhea" id="RHEA-COMP:10207"/>
        <dbReference type="Rhea" id="RHEA-COMP:10208"/>
        <dbReference type="ChEBI" id="CHEBI:15377"/>
        <dbReference type="ChEBI" id="CHEBI:28938"/>
        <dbReference type="ChEBI" id="CHEBI:29973"/>
        <dbReference type="ChEBI" id="CHEBI:30011"/>
        <dbReference type="EC" id="3.5.1.44"/>
    </reaction>
</comment>
<evidence type="ECO:0000256" key="3">
    <source>
        <dbReference type="HAMAP-Rule" id="MF_01440"/>
    </source>
</evidence>
<comment type="similarity">
    <text evidence="3">Belongs to the CheD family.</text>
</comment>
<dbReference type="EMBL" id="MWQY01000005">
    <property type="protein sequence ID" value="ORC36503.1"/>
    <property type="molecule type" value="Genomic_DNA"/>
</dbReference>
<comment type="function">
    <text evidence="3">Probably deamidates glutamine residues to glutamate on methyl-accepting chemotaxis receptors (MCPs), playing an important role in chemotaxis.</text>
</comment>
<dbReference type="CDD" id="cd16352">
    <property type="entry name" value="CheD"/>
    <property type="match status" value="1"/>
</dbReference>
<reference evidence="4 5" key="1">
    <citation type="submission" date="2017-03" db="EMBL/GenBank/DDBJ databases">
        <title>Draft Genome sequence of Marispirochaeta sp. strain JC444.</title>
        <authorList>
            <person name="Shivani Y."/>
            <person name="Subhash Y."/>
            <person name="Sasikala C."/>
            <person name="Ramana C."/>
        </authorList>
    </citation>
    <scope>NUCLEOTIDE SEQUENCE [LARGE SCALE GENOMIC DNA]</scope>
    <source>
        <strain evidence="4 5">JC444</strain>
    </source>
</reference>
<dbReference type="PANTHER" id="PTHR35147:SF1">
    <property type="entry name" value="CHEMORECEPTOR GLUTAMINE DEAMIDASE CHED-RELATED"/>
    <property type="match status" value="1"/>
</dbReference>
<dbReference type="EC" id="3.5.1.44" evidence="3"/>
<name>A0A1Y1RZY6_9SPIO</name>
<proteinExistence type="inferred from homology"/>
<dbReference type="Proteomes" id="UP000192343">
    <property type="component" value="Unassembled WGS sequence"/>
</dbReference>
<dbReference type="InterPro" id="IPR005659">
    <property type="entry name" value="Chemorcpt_Glu_NH3ase_CheD"/>
</dbReference>
<protein>
    <recommendedName>
        <fullName evidence="3">Probable chemoreceptor glutamine deamidase CheD</fullName>
        <ecNumber evidence="3">3.5.1.44</ecNumber>
    </recommendedName>
</protein>
<accession>A0A1Y1RZY6</accession>
<keyword evidence="5" id="KW-1185">Reference proteome</keyword>
<evidence type="ECO:0000313" key="5">
    <source>
        <dbReference type="Proteomes" id="UP000192343"/>
    </source>
</evidence>
<dbReference type="InterPro" id="IPR038592">
    <property type="entry name" value="CheD-like_sf"/>
</dbReference>
<dbReference type="STRING" id="1963862.B4O97_05360"/>
<dbReference type="Gene3D" id="3.30.1330.200">
    <property type="match status" value="1"/>
</dbReference>
<dbReference type="GO" id="GO:0006935">
    <property type="term" value="P:chemotaxis"/>
    <property type="evidence" value="ECO:0007669"/>
    <property type="project" value="UniProtKB-UniRule"/>
</dbReference>